<comment type="caution">
    <text evidence="2">The sequence shown here is derived from an EMBL/GenBank/DDBJ whole genome shotgun (WGS) entry which is preliminary data.</text>
</comment>
<gene>
    <name evidence="2" type="ORF">LEP1GSC115_1841</name>
</gene>
<dbReference type="EMBL" id="AHNY02000060">
    <property type="protein sequence ID" value="EMY27076.1"/>
    <property type="molecule type" value="Genomic_DNA"/>
</dbReference>
<protein>
    <submittedName>
        <fullName evidence="2">Uncharacterized protein</fullName>
    </submittedName>
</protein>
<evidence type="ECO:0000313" key="2">
    <source>
        <dbReference type="EMBL" id="EMY27076.1"/>
    </source>
</evidence>
<dbReference type="Proteomes" id="UP000012220">
    <property type="component" value="Unassembled WGS sequence"/>
</dbReference>
<sequence length="69" mass="8062">MFFLAQARPVLIWPEFSWIPVINGTIFVALVLLTGYYLEKRFRNSIERRAALRAKILKNYPLLTCTEGM</sequence>
<keyword evidence="1" id="KW-0812">Transmembrane</keyword>
<reference evidence="2 3" key="1">
    <citation type="submission" date="2013-02" db="EMBL/GenBank/DDBJ databases">
        <authorList>
            <person name="Harkins D.M."/>
            <person name="Durkin A.S."/>
            <person name="Brinkac L.M."/>
            <person name="Haft D.H."/>
            <person name="Selengut J.D."/>
            <person name="Sanka R."/>
            <person name="DePew J."/>
            <person name="Purushe J."/>
            <person name="Picardeau M."/>
            <person name="Werts C."/>
            <person name="Goarant C."/>
            <person name="Vinetz J.M."/>
            <person name="Sutton G.G."/>
            <person name="Nierman W.C."/>
            <person name="Fouts D.E."/>
        </authorList>
    </citation>
    <scope>NUCLEOTIDE SEQUENCE [LARGE SCALE GENOMIC DNA]</scope>
    <source>
        <strain evidence="2 3">200703203</strain>
    </source>
</reference>
<keyword evidence="1" id="KW-1133">Transmembrane helix</keyword>
<keyword evidence="1" id="KW-0472">Membrane</keyword>
<evidence type="ECO:0000256" key="1">
    <source>
        <dbReference type="SAM" id="Phobius"/>
    </source>
</evidence>
<proteinExistence type="predicted"/>
<organism evidence="2 3">
    <name type="scientific">Leptospira interrogans serovar Australis str. 200703203</name>
    <dbReference type="NCBI Taxonomy" id="1085541"/>
    <lineage>
        <taxon>Bacteria</taxon>
        <taxon>Pseudomonadati</taxon>
        <taxon>Spirochaetota</taxon>
        <taxon>Spirochaetia</taxon>
        <taxon>Leptospirales</taxon>
        <taxon>Leptospiraceae</taxon>
        <taxon>Leptospira</taxon>
    </lineage>
</organism>
<dbReference type="BioCyc" id="LINT1085541:G11IQ-3349-MONOMER"/>
<name>N1UTU9_LEPIR</name>
<accession>N1UTU9</accession>
<feature type="transmembrane region" description="Helical" evidence="1">
    <location>
        <begin position="18"/>
        <end position="38"/>
    </location>
</feature>
<evidence type="ECO:0000313" key="3">
    <source>
        <dbReference type="Proteomes" id="UP000012220"/>
    </source>
</evidence>
<dbReference type="AlphaFoldDB" id="N1UTU9"/>